<dbReference type="Proteomes" id="UP001628156">
    <property type="component" value="Unassembled WGS sequence"/>
</dbReference>
<comment type="caution">
    <text evidence="1">The sequence shown here is derived from an EMBL/GenBank/DDBJ whole genome shotgun (WGS) entry which is preliminary data.</text>
</comment>
<proteinExistence type="predicted"/>
<protein>
    <submittedName>
        <fullName evidence="1">Uncharacterized protein</fullName>
    </submittedName>
</protein>
<evidence type="ECO:0000313" key="2">
    <source>
        <dbReference type="Proteomes" id="UP001628156"/>
    </source>
</evidence>
<name>A0ABQ0DG46_9EUKA</name>
<organism evidence="1 2">
    <name type="scientific">Entamoeba nuttalli</name>
    <dbReference type="NCBI Taxonomy" id="412467"/>
    <lineage>
        <taxon>Eukaryota</taxon>
        <taxon>Amoebozoa</taxon>
        <taxon>Evosea</taxon>
        <taxon>Archamoebae</taxon>
        <taxon>Mastigamoebida</taxon>
        <taxon>Entamoebidae</taxon>
        <taxon>Entamoeba</taxon>
    </lineage>
</organism>
<gene>
    <name evidence="1" type="ORF">ENUP19_0085G0047</name>
</gene>
<dbReference type="EMBL" id="BAAFRS010000085">
    <property type="protein sequence ID" value="GAB1221830.1"/>
    <property type="molecule type" value="Genomic_DNA"/>
</dbReference>
<reference evidence="1 2" key="1">
    <citation type="journal article" date="2019" name="PLoS Negl. Trop. Dis.">
        <title>Whole genome sequencing of Entamoeba nuttalli reveals mammalian host-related molecular signatures and a novel octapeptide-repeat surface protein.</title>
        <authorList>
            <person name="Tanaka M."/>
            <person name="Makiuchi T."/>
            <person name="Komiyama T."/>
            <person name="Shiina T."/>
            <person name="Osaki K."/>
            <person name="Tachibana H."/>
        </authorList>
    </citation>
    <scope>NUCLEOTIDE SEQUENCE [LARGE SCALE GENOMIC DNA]</scope>
    <source>
        <strain evidence="1 2">P19-061405</strain>
    </source>
</reference>
<keyword evidence="2" id="KW-1185">Reference proteome</keyword>
<evidence type="ECO:0000313" key="1">
    <source>
        <dbReference type="EMBL" id="GAB1221830.1"/>
    </source>
</evidence>
<accession>A0ABQ0DG46</accession>
<sequence>MNCLEFLRDIKNQMKEDLDKENIHLFNSLKLKYILPQSLIHLIQLDISIEHFEQNIIVYDSFSNKTSYLRNLKKNLEKVHFTLIQCGVDWIYIKTLPNLYLKVITYVNKINDIQEYSLSLSQLLTRGNTLKFGIVSFEVNRIFVI</sequence>